<keyword evidence="1" id="KW-0732">Signal</keyword>
<dbReference type="InterPro" id="IPR036909">
    <property type="entry name" value="Cyt_c-like_dom_sf"/>
</dbReference>
<dbReference type="Proteomes" id="UP000549617">
    <property type="component" value="Unassembled WGS sequence"/>
</dbReference>
<sequence>MMRRAMLLAGAGLVLIGAAAARPVTYALPPEKEIILPTGAGGELTQAQCGACHSLDYVQTQPRGKGPQFWKDAVGKMVKIYGAPIEPGDADAISLYLAKTYG</sequence>
<dbReference type="Gene3D" id="1.10.760.10">
    <property type="entry name" value="Cytochrome c-like domain"/>
    <property type="match status" value="1"/>
</dbReference>
<reference evidence="2 3" key="1">
    <citation type="submission" date="2020-08" db="EMBL/GenBank/DDBJ databases">
        <title>Genomic Encyclopedia of Type Strains, Phase IV (KMG-IV): sequencing the most valuable type-strain genomes for metagenomic binning, comparative biology and taxonomic classification.</title>
        <authorList>
            <person name="Goeker M."/>
        </authorList>
    </citation>
    <scope>NUCLEOTIDE SEQUENCE [LARGE SCALE GENOMIC DNA]</scope>
    <source>
        <strain evidence="2 3">DSM 25079</strain>
    </source>
</reference>
<dbReference type="AlphaFoldDB" id="A0A7W9EDU2"/>
<organism evidence="2 3">
    <name type="scientific">Sphingobium boeckii</name>
    <dbReference type="NCBI Taxonomy" id="1082345"/>
    <lineage>
        <taxon>Bacteria</taxon>
        <taxon>Pseudomonadati</taxon>
        <taxon>Pseudomonadota</taxon>
        <taxon>Alphaproteobacteria</taxon>
        <taxon>Sphingomonadales</taxon>
        <taxon>Sphingomonadaceae</taxon>
        <taxon>Sphingobium</taxon>
    </lineage>
</organism>
<dbReference type="GO" id="GO:0020037">
    <property type="term" value="F:heme binding"/>
    <property type="evidence" value="ECO:0007669"/>
    <property type="project" value="InterPro"/>
</dbReference>
<gene>
    <name evidence="2" type="ORF">FHS49_001480</name>
</gene>
<comment type="caution">
    <text evidence="2">The sequence shown here is derived from an EMBL/GenBank/DDBJ whole genome shotgun (WGS) entry which is preliminary data.</text>
</comment>
<feature type="chain" id="PRO_5031166842" evidence="1">
    <location>
        <begin position="21"/>
        <end position="102"/>
    </location>
</feature>
<protein>
    <submittedName>
        <fullName evidence="2">Mono/diheme cytochrome c family protein</fullName>
    </submittedName>
</protein>
<accession>A0A7W9EDU2</accession>
<evidence type="ECO:0000313" key="3">
    <source>
        <dbReference type="Proteomes" id="UP000549617"/>
    </source>
</evidence>
<dbReference type="SUPFAM" id="SSF46626">
    <property type="entry name" value="Cytochrome c"/>
    <property type="match status" value="1"/>
</dbReference>
<feature type="signal peptide" evidence="1">
    <location>
        <begin position="1"/>
        <end position="20"/>
    </location>
</feature>
<proteinExistence type="predicted"/>
<evidence type="ECO:0000256" key="1">
    <source>
        <dbReference type="SAM" id="SignalP"/>
    </source>
</evidence>
<dbReference type="GO" id="GO:0009055">
    <property type="term" value="F:electron transfer activity"/>
    <property type="evidence" value="ECO:0007669"/>
    <property type="project" value="InterPro"/>
</dbReference>
<keyword evidence="3" id="KW-1185">Reference proteome</keyword>
<evidence type="ECO:0000313" key="2">
    <source>
        <dbReference type="EMBL" id="MBB5685472.1"/>
    </source>
</evidence>
<dbReference type="RefSeq" id="WP_246350425.1">
    <property type="nucleotide sequence ID" value="NZ_JACIJC010000002.1"/>
</dbReference>
<dbReference type="EMBL" id="JACIJC010000002">
    <property type="protein sequence ID" value="MBB5685472.1"/>
    <property type="molecule type" value="Genomic_DNA"/>
</dbReference>
<name>A0A7W9EDU2_9SPHN</name>